<evidence type="ECO:0000313" key="8">
    <source>
        <dbReference type="Proteomes" id="UP000198854"/>
    </source>
</evidence>
<keyword evidence="3" id="KW-0479">Metal-binding</keyword>
<name>A0A1G8HZY4_9VIBR</name>
<dbReference type="Pfam" id="PF00962">
    <property type="entry name" value="A_deaminase"/>
    <property type="match status" value="1"/>
</dbReference>
<evidence type="ECO:0000256" key="2">
    <source>
        <dbReference type="ARBA" id="ARBA00006676"/>
    </source>
</evidence>
<proteinExistence type="inferred from homology"/>
<keyword evidence="8" id="KW-1185">Reference proteome</keyword>
<accession>A0A1G8HZY4</accession>
<dbReference type="InterPro" id="IPR032466">
    <property type="entry name" value="Metal_Hydrolase"/>
</dbReference>
<dbReference type="RefSeq" id="WP_143015702.1">
    <property type="nucleotide sequence ID" value="NZ_FNDD01000071.1"/>
</dbReference>
<comment type="cofactor">
    <cofactor evidence="1">
        <name>Zn(2+)</name>
        <dbReference type="ChEBI" id="CHEBI:29105"/>
    </cofactor>
</comment>
<reference evidence="7 8" key="1">
    <citation type="submission" date="2016-10" db="EMBL/GenBank/DDBJ databases">
        <authorList>
            <person name="de Groot N.N."/>
        </authorList>
    </citation>
    <scope>NUCLEOTIDE SEQUENCE [LARGE SCALE GENOMIC DNA]</scope>
    <source>
        <strain evidence="7 8">CGMCC 1.10228</strain>
    </source>
</reference>
<evidence type="ECO:0000256" key="5">
    <source>
        <dbReference type="ARBA" id="ARBA00022833"/>
    </source>
</evidence>
<evidence type="ECO:0000256" key="4">
    <source>
        <dbReference type="ARBA" id="ARBA00022801"/>
    </source>
</evidence>
<dbReference type="GO" id="GO:0005829">
    <property type="term" value="C:cytosol"/>
    <property type="evidence" value="ECO:0007669"/>
    <property type="project" value="TreeGrafter"/>
</dbReference>
<dbReference type="Gene3D" id="3.20.20.140">
    <property type="entry name" value="Metal-dependent hydrolases"/>
    <property type="match status" value="1"/>
</dbReference>
<keyword evidence="4" id="KW-0378">Hydrolase</keyword>
<gene>
    <name evidence="7" type="ORF">SAMN04488136_1713</name>
</gene>
<dbReference type="Proteomes" id="UP000198854">
    <property type="component" value="Unassembled WGS sequence"/>
</dbReference>
<dbReference type="PANTHER" id="PTHR43114:SF6">
    <property type="entry name" value="ADENINE DEAMINASE"/>
    <property type="match status" value="1"/>
</dbReference>
<dbReference type="OrthoDB" id="105475at2"/>
<evidence type="ECO:0000313" key="7">
    <source>
        <dbReference type="EMBL" id="SDI12000.1"/>
    </source>
</evidence>
<dbReference type="PANTHER" id="PTHR43114">
    <property type="entry name" value="ADENINE DEAMINASE"/>
    <property type="match status" value="1"/>
</dbReference>
<feature type="non-terminal residue" evidence="7">
    <location>
        <position position="1"/>
    </location>
</feature>
<dbReference type="GO" id="GO:0006146">
    <property type="term" value="P:adenine catabolic process"/>
    <property type="evidence" value="ECO:0007669"/>
    <property type="project" value="TreeGrafter"/>
</dbReference>
<evidence type="ECO:0000256" key="1">
    <source>
        <dbReference type="ARBA" id="ARBA00001947"/>
    </source>
</evidence>
<sequence>DEESAFTTLEMALVHKDKIVGVGLDSSEKGHPPEKFQRVFEKALSEGFLTVAHAGEEGPVANIHNSLSLLKTTRIDHGVRCVDDPKLVEQLAQQRIPLTVCPLSNIKLKVFETMDEHNIVELLRQGVCVTINSDDPSYFGGYMTDNFIAVANAHNVTQQELAQFTLNAIEASFVDETHKQRMSAKVNALLDS</sequence>
<evidence type="ECO:0000256" key="3">
    <source>
        <dbReference type="ARBA" id="ARBA00022723"/>
    </source>
</evidence>
<protein>
    <submittedName>
        <fullName evidence="7">Adenosine deaminase</fullName>
    </submittedName>
</protein>
<dbReference type="GO" id="GO:0043103">
    <property type="term" value="P:hypoxanthine salvage"/>
    <property type="evidence" value="ECO:0007669"/>
    <property type="project" value="TreeGrafter"/>
</dbReference>
<keyword evidence="5" id="KW-0862">Zinc</keyword>
<dbReference type="GO" id="GO:0000034">
    <property type="term" value="F:adenine deaminase activity"/>
    <property type="evidence" value="ECO:0007669"/>
    <property type="project" value="TreeGrafter"/>
</dbReference>
<dbReference type="STRING" id="861298.SAMN04488136_1713"/>
<dbReference type="GO" id="GO:0046872">
    <property type="term" value="F:metal ion binding"/>
    <property type="evidence" value="ECO:0007669"/>
    <property type="project" value="UniProtKB-KW"/>
</dbReference>
<comment type="similarity">
    <text evidence="2">Belongs to the metallo-dependent hydrolases superfamily. Adenosine and AMP deaminases family.</text>
</comment>
<dbReference type="InterPro" id="IPR006330">
    <property type="entry name" value="Ado/ade_deaminase"/>
</dbReference>
<dbReference type="InterPro" id="IPR001365">
    <property type="entry name" value="A_deaminase_dom"/>
</dbReference>
<dbReference type="AlphaFoldDB" id="A0A1G8HZY4"/>
<feature type="domain" description="Adenosine deaminase" evidence="6">
    <location>
        <begin position="3"/>
        <end position="187"/>
    </location>
</feature>
<organism evidence="7 8">
    <name type="scientific">Vibrio xiamenensis</name>
    <dbReference type="NCBI Taxonomy" id="861298"/>
    <lineage>
        <taxon>Bacteria</taxon>
        <taxon>Pseudomonadati</taxon>
        <taxon>Pseudomonadota</taxon>
        <taxon>Gammaproteobacteria</taxon>
        <taxon>Vibrionales</taxon>
        <taxon>Vibrionaceae</taxon>
        <taxon>Vibrio</taxon>
    </lineage>
</organism>
<dbReference type="EMBL" id="FNDD01000071">
    <property type="protein sequence ID" value="SDI12000.1"/>
    <property type="molecule type" value="Genomic_DNA"/>
</dbReference>
<evidence type="ECO:0000259" key="6">
    <source>
        <dbReference type="Pfam" id="PF00962"/>
    </source>
</evidence>
<dbReference type="SUPFAM" id="SSF51556">
    <property type="entry name" value="Metallo-dependent hydrolases"/>
    <property type="match status" value="1"/>
</dbReference>